<dbReference type="FunFam" id="1.20.140.10:FF:000004">
    <property type="entry name" value="Acyl-CoA dehydrogenase FadE25"/>
    <property type="match status" value="1"/>
</dbReference>
<keyword evidence="3 9" id="KW-0285">Flavoprotein</keyword>
<dbReference type="InterPro" id="IPR050032">
    <property type="entry name" value="AcdA"/>
</dbReference>
<dbReference type="EMBL" id="FMAI01000002">
    <property type="protein sequence ID" value="SCB16922.1"/>
    <property type="molecule type" value="Genomic_DNA"/>
</dbReference>
<dbReference type="InterPro" id="IPR006091">
    <property type="entry name" value="Acyl-CoA_Oxase/DH_mid-dom"/>
</dbReference>
<organism evidence="13 14">
    <name type="scientific">Bradyrhizobium shewense</name>
    <dbReference type="NCBI Taxonomy" id="1761772"/>
    <lineage>
        <taxon>Bacteria</taxon>
        <taxon>Pseudomonadati</taxon>
        <taxon>Pseudomonadota</taxon>
        <taxon>Alphaproteobacteria</taxon>
        <taxon>Hyphomicrobiales</taxon>
        <taxon>Nitrobacteraceae</taxon>
        <taxon>Bradyrhizobium</taxon>
    </lineage>
</organism>
<dbReference type="InterPro" id="IPR013786">
    <property type="entry name" value="AcylCoA_DH/ox_N"/>
</dbReference>
<evidence type="ECO:0000256" key="2">
    <source>
        <dbReference type="ARBA" id="ARBA00009347"/>
    </source>
</evidence>
<dbReference type="PANTHER" id="PTHR43884:SF12">
    <property type="entry name" value="ISOVALERYL-COA DEHYDROGENASE, MITOCHONDRIAL-RELATED"/>
    <property type="match status" value="1"/>
</dbReference>
<dbReference type="GO" id="GO:0050660">
    <property type="term" value="F:flavin adenine dinucleotide binding"/>
    <property type="evidence" value="ECO:0007669"/>
    <property type="project" value="InterPro"/>
</dbReference>
<dbReference type="EC" id="3.13.1.4" evidence="6"/>
<comment type="similarity">
    <text evidence="2 9">Belongs to the acyl-CoA dehydrogenase family.</text>
</comment>
<sequence length="404" mass="43578">MELSSQQLALKERAAALSNERIRKRAGDIDRSREYPWDVVEALKAERFMGMTIPVEYGGQGRSFLDTVLVIEEVARSCTVSARIVVEANMGAISTVMAYGTDAQKKRAADLVLGGDKPAICITEPDAGSDASGMTTRADKRGNRYVLNGKKHWITGAGVSRLHLIFARVFDESGEELGVGGFLAVRGEAEGLHVSKRETTMGLCGMPEGELVFEDLEITPDMVLLPPSGFKRGFADLINAYNSQRVGAGTVAMGIAAGALEHAVAWAKTREQFGRPIGEFQGLHWMLADMQTQLTASRLMLHAAAASRGPGGSAFPDPMLAAQAKIFASEAAIKIVNDALQVFGARGYSRDFPLERMARDVRMFTIGGGTAQVLRTLVASKILGWKLPQTREGYVVSRDLAAKD</sequence>
<dbReference type="SUPFAM" id="SSF47203">
    <property type="entry name" value="Acyl-CoA dehydrogenase C-terminal domain-like"/>
    <property type="match status" value="1"/>
</dbReference>
<evidence type="ECO:0000256" key="4">
    <source>
        <dbReference type="ARBA" id="ARBA00022827"/>
    </source>
</evidence>
<dbReference type="Gene3D" id="2.40.110.10">
    <property type="entry name" value="Butyryl-CoA Dehydrogenase, subunit A, domain 2"/>
    <property type="match status" value="1"/>
</dbReference>
<evidence type="ECO:0000256" key="1">
    <source>
        <dbReference type="ARBA" id="ARBA00001974"/>
    </source>
</evidence>
<dbReference type="Gene3D" id="1.20.140.10">
    <property type="entry name" value="Butyryl-CoA Dehydrogenase, subunit A, domain 3"/>
    <property type="match status" value="1"/>
</dbReference>
<keyword evidence="4 9" id="KW-0274">FAD</keyword>
<evidence type="ECO:0000256" key="8">
    <source>
        <dbReference type="ARBA" id="ARBA00075603"/>
    </source>
</evidence>
<dbReference type="Gene3D" id="1.10.540.10">
    <property type="entry name" value="Acyl-CoA dehydrogenase/oxidase, N-terminal domain"/>
    <property type="match status" value="1"/>
</dbReference>
<dbReference type="InterPro" id="IPR037069">
    <property type="entry name" value="AcylCoA_DH/ox_N_sf"/>
</dbReference>
<dbReference type="RefSeq" id="WP_091954379.1">
    <property type="nucleotide sequence ID" value="NZ_FMAI01000002.1"/>
</dbReference>
<evidence type="ECO:0000256" key="7">
    <source>
        <dbReference type="ARBA" id="ARBA00068311"/>
    </source>
</evidence>
<evidence type="ECO:0000259" key="10">
    <source>
        <dbReference type="Pfam" id="PF00441"/>
    </source>
</evidence>
<evidence type="ECO:0000259" key="12">
    <source>
        <dbReference type="Pfam" id="PF02771"/>
    </source>
</evidence>
<dbReference type="NCBIfam" id="NF042439">
    <property type="entry name" value="SulpropCoADesulf"/>
    <property type="match status" value="1"/>
</dbReference>
<gene>
    <name evidence="13" type="ORF">GA0061098_1002187</name>
</gene>
<protein>
    <recommendedName>
        <fullName evidence="7">3-sulfinopropanoyl-CoA desulfinase</fullName>
        <ecNumber evidence="6">3.13.1.4</ecNumber>
    </recommendedName>
    <alternativeName>
        <fullName evidence="8">3-sulfinopropionyl coenzyme A desulfinase</fullName>
    </alternativeName>
</protein>
<dbReference type="PROSITE" id="PS00072">
    <property type="entry name" value="ACYL_COA_DH_1"/>
    <property type="match status" value="1"/>
</dbReference>
<dbReference type="Proteomes" id="UP000199184">
    <property type="component" value="Unassembled WGS sequence"/>
</dbReference>
<feature type="domain" description="Acyl-CoA oxidase/dehydrogenase middle" evidence="11">
    <location>
        <begin position="119"/>
        <end position="215"/>
    </location>
</feature>
<evidence type="ECO:0000313" key="13">
    <source>
        <dbReference type="EMBL" id="SCB16922.1"/>
    </source>
</evidence>
<proteinExistence type="inferred from homology"/>
<reference evidence="14" key="1">
    <citation type="submission" date="2016-08" db="EMBL/GenBank/DDBJ databases">
        <authorList>
            <person name="Varghese N."/>
            <person name="Submissions Spin"/>
        </authorList>
    </citation>
    <scope>NUCLEOTIDE SEQUENCE [LARGE SCALE GENOMIC DNA]</scope>
    <source>
        <strain evidence="14">ERR11</strain>
    </source>
</reference>
<dbReference type="Pfam" id="PF00441">
    <property type="entry name" value="Acyl-CoA_dh_1"/>
    <property type="match status" value="1"/>
</dbReference>
<feature type="domain" description="Acyl-CoA dehydrogenase/oxidase N-terminal" evidence="12">
    <location>
        <begin position="5"/>
        <end position="108"/>
    </location>
</feature>
<accession>A0A1C3UN81</accession>
<dbReference type="InterPro" id="IPR006089">
    <property type="entry name" value="Acyl-CoA_DH_CS"/>
</dbReference>
<evidence type="ECO:0000256" key="5">
    <source>
        <dbReference type="ARBA" id="ARBA00052938"/>
    </source>
</evidence>
<dbReference type="PIRSF" id="PIRSF016578">
    <property type="entry name" value="HsaA"/>
    <property type="match status" value="1"/>
</dbReference>
<dbReference type="Pfam" id="PF02771">
    <property type="entry name" value="Acyl-CoA_dh_N"/>
    <property type="match status" value="1"/>
</dbReference>
<dbReference type="Pfam" id="PF02770">
    <property type="entry name" value="Acyl-CoA_dh_M"/>
    <property type="match status" value="1"/>
</dbReference>
<dbReference type="SUPFAM" id="SSF56645">
    <property type="entry name" value="Acyl-CoA dehydrogenase NM domain-like"/>
    <property type="match status" value="1"/>
</dbReference>
<dbReference type="InterPro" id="IPR009075">
    <property type="entry name" value="AcylCo_DH/oxidase_C"/>
</dbReference>
<evidence type="ECO:0000313" key="14">
    <source>
        <dbReference type="Proteomes" id="UP000199184"/>
    </source>
</evidence>
<feature type="domain" description="Acyl-CoA dehydrogenase/oxidase C-terminal" evidence="10">
    <location>
        <begin position="232"/>
        <end position="382"/>
    </location>
</feature>
<dbReference type="GO" id="GO:0003995">
    <property type="term" value="F:acyl-CoA dehydrogenase activity"/>
    <property type="evidence" value="ECO:0007669"/>
    <property type="project" value="InterPro"/>
</dbReference>
<dbReference type="AlphaFoldDB" id="A0A1C3UN81"/>
<evidence type="ECO:0000256" key="3">
    <source>
        <dbReference type="ARBA" id="ARBA00022630"/>
    </source>
</evidence>
<dbReference type="InterPro" id="IPR009100">
    <property type="entry name" value="AcylCoA_DH/oxidase_NM_dom_sf"/>
</dbReference>
<comment type="catalytic activity">
    <reaction evidence="5">
        <text>3-sulfinopropanoyl-CoA + H2O = propanoyl-CoA + sulfite + H(+)</text>
        <dbReference type="Rhea" id="RHEA:41624"/>
        <dbReference type="ChEBI" id="CHEBI:15377"/>
        <dbReference type="ChEBI" id="CHEBI:15378"/>
        <dbReference type="ChEBI" id="CHEBI:17359"/>
        <dbReference type="ChEBI" id="CHEBI:57392"/>
        <dbReference type="ChEBI" id="CHEBI:78349"/>
        <dbReference type="EC" id="3.13.1.4"/>
    </reaction>
    <physiologicalReaction direction="left-to-right" evidence="5">
        <dbReference type="Rhea" id="RHEA:41625"/>
    </physiologicalReaction>
</comment>
<evidence type="ECO:0000259" key="11">
    <source>
        <dbReference type="Pfam" id="PF02770"/>
    </source>
</evidence>
<dbReference type="PANTHER" id="PTHR43884">
    <property type="entry name" value="ACYL-COA DEHYDROGENASE"/>
    <property type="match status" value="1"/>
</dbReference>
<dbReference type="InterPro" id="IPR036250">
    <property type="entry name" value="AcylCo_DH-like_C"/>
</dbReference>
<evidence type="ECO:0000256" key="6">
    <source>
        <dbReference type="ARBA" id="ARBA00066461"/>
    </source>
</evidence>
<comment type="cofactor">
    <cofactor evidence="1 9">
        <name>FAD</name>
        <dbReference type="ChEBI" id="CHEBI:57692"/>
    </cofactor>
</comment>
<name>A0A1C3UN81_9BRAD</name>
<evidence type="ECO:0000256" key="9">
    <source>
        <dbReference type="RuleBase" id="RU362125"/>
    </source>
</evidence>
<dbReference type="InterPro" id="IPR046373">
    <property type="entry name" value="Acyl-CoA_Oxase/DH_mid-dom_sf"/>
</dbReference>
<keyword evidence="9" id="KW-0560">Oxidoreductase</keyword>
<keyword evidence="14" id="KW-1185">Reference proteome</keyword>